<evidence type="ECO:0000313" key="2">
    <source>
        <dbReference type="Proteomes" id="UP001062846"/>
    </source>
</evidence>
<reference evidence="1" key="1">
    <citation type="submission" date="2022-02" db="EMBL/GenBank/DDBJ databases">
        <title>Plant Genome Project.</title>
        <authorList>
            <person name="Zhang R.-G."/>
        </authorList>
    </citation>
    <scope>NUCLEOTIDE SEQUENCE</scope>
    <source>
        <strain evidence="1">AT1</strain>
    </source>
</reference>
<comment type="caution">
    <text evidence="1">The sequence shown here is derived from an EMBL/GenBank/DDBJ whole genome shotgun (WGS) entry which is preliminary data.</text>
</comment>
<evidence type="ECO:0000313" key="1">
    <source>
        <dbReference type="EMBL" id="KAI8538438.1"/>
    </source>
</evidence>
<protein>
    <submittedName>
        <fullName evidence="1">Uncharacterized protein</fullName>
    </submittedName>
</protein>
<name>A0ACC0MDQ9_RHOML</name>
<keyword evidence="2" id="KW-1185">Reference proteome</keyword>
<proteinExistence type="predicted"/>
<gene>
    <name evidence="1" type="ORF">RHMOL_Rhmol09G0103500</name>
</gene>
<sequence length="73" mass="7802">MGRRNVVRMNIKDGAVARQKDADAAEPVAKKQKVTQDFFPTRPPTPLLKEKDQTESSAAGGSKAVTKSMDSGG</sequence>
<accession>A0ACC0MDQ9</accession>
<dbReference type="Proteomes" id="UP001062846">
    <property type="component" value="Chromosome 9"/>
</dbReference>
<organism evidence="1 2">
    <name type="scientific">Rhododendron molle</name>
    <name type="common">Chinese azalea</name>
    <name type="synonym">Azalea mollis</name>
    <dbReference type="NCBI Taxonomy" id="49168"/>
    <lineage>
        <taxon>Eukaryota</taxon>
        <taxon>Viridiplantae</taxon>
        <taxon>Streptophyta</taxon>
        <taxon>Embryophyta</taxon>
        <taxon>Tracheophyta</taxon>
        <taxon>Spermatophyta</taxon>
        <taxon>Magnoliopsida</taxon>
        <taxon>eudicotyledons</taxon>
        <taxon>Gunneridae</taxon>
        <taxon>Pentapetalae</taxon>
        <taxon>asterids</taxon>
        <taxon>Ericales</taxon>
        <taxon>Ericaceae</taxon>
        <taxon>Ericoideae</taxon>
        <taxon>Rhodoreae</taxon>
        <taxon>Rhododendron</taxon>
    </lineage>
</organism>
<dbReference type="EMBL" id="CM046396">
    <property type="protein sequence ID" value="KAI8538438.1"/>
    <property type="molecule type" value="Genomic_DNA"/>
</dbReference>